<keyword evidence="4" id="KW-1185">Reference proteome</keyword>
<reference evidence="3" key="1">
    <citation type="submission" date="2021-06" db="EMBL/GenBank/DDBJ databases">
        <authorList>
            <person name="Hodson N. C."/>
            <person name="Mongue J. A."/>
            <person name="Jaron S. K."/>
        </authorList>
    </citation>
    <scope>NUCLEOTIDE SEQUENCE</scope>
</reference>
<feature type="coiled-coil region" evidence="1">
    <location>
        <begin position="82"/>
        <end position="125"/>
    </location>
</feature>
<dbReference type="AlphaFoldDB" id="A0A8J2NLJ4"/>
<gene>
    <name evidence="3" type="ORF">AFUS01_LOCUS836</name>
</gene>
<feature type="non-terminal residue" evidence="3">
    <location>
        <position position="1"/>
    </location>
</feature>
<comment type="caution">
    <text evidence="3">The sequence shown here is derived from an EMBL/GenBank/DDBJ whole genome shotgun (WGS) entry which is preliminary data.</text>
</comment>
<proteinExistence type="predicted"/>
<protein>
    <submittedName>
        <fullName evidence="3">Uncharacterized protein</fullName>
    </submittedName>
</protein>
<organism evidence="3 4">
    <name type="scientific">Allacma fusca</name>
    <dbReference type="NCBI Taxonomy" id="39272"/>
    <lineage>
        <taxon>Eukaryota</taxon>
        <taxon>Metazoa</taxon>
        <taxon>Ecdysozoa</taxon>
        <taxon>Arthropoda</taxon>
        <taxon>Hexapoda</taxon>
        <taxon>Collembola</taxon>
        <taxon>Symphypleona</taxon>
        <taxon>Sminthuridae</taxon>
        <taxon>Allacma</taxon>
    </lineage>
</organism>
<keyword evidence="1" id="KW-0175">Coiled coil</keyword>
<evidence type="ECO:0000256" key="1">
    <source>
        <dbReference type="SAM" id="Coils"/>
    </source>
</evidence>
<dbReference type="EMBL" id="CAJVCH010004406">
    <property type="protein sequence ID" value="CAG7653214.1"/>
    <property type="molecule type" value="Genomic_DNA"/>
</dbReference>
<feature type="region of interest" description="Disordered" evidence="2">
    <location>
        <begin position="1"/>
        <end position="31"/>
    </location>
</feature>
<name>A0A8J2NLJ4_9HEXA</name>
<evidence type="ECO:0000256" key="2">
    <source>
        <dbReference type="SAM" id="MobiDB-lite"/>
    </source>
</evidence>
<dbReference type="OrthoDB" id="6767342at2759"/>
<dbReference type="Pfam" id="PF05380">
    <property type="entry name" value="Peptidase_A17"/>
    <property type="match status" value="1"/>
</dbReference>
<evidence type="ECO:0000313" key="4">
    <source>
        <dbReference type="Proteomes" id="UP000708208"/>
    </source>
</evidence>
<feature type="region of interest" description="Disordered" evidence="2">
    <location>
        <begin position="51"/>
        <end position="74"/>
    </location>
</feature>
<dbReference type="PANTHER" id="PTHR47331">
    <property type="entry name" value="PHD-TYPE DOMAIN-CONTAINING PROTEIN"/>
    <property type="match status" value="1"/>
</dbReference>
<sequence>MSRRRLGQVPEFSLLPLPTRRTHNTADHLGQQSLDGQVNNLFDDENHNHEISSAVSQKSRKSKPSSYSIASSQRSEAIRLKMQAEINSLDRMNKMYEMAEQKRLAREAELDQKRLEREAEMEKRRLDMEKFMIDNNGFDSDGDDPAEVNPEVNRPGQDEVLPNISSWLENQPVREIPTSLGESHNLQEQLVLTNHRLEKILSRQTIGWDDQLTTNQNQQWQLWLKELKNIQCVRIPRCYSPSLEIAEKVELHTFVDASQEAMAAVSYLVLKVGDSFETAFILGRTRVALTKPLSVPRRELQAAILGTRMAETISEEIQLSIDVKHFWSDSRTVLCWIRSEKRNFKQFVAHRIGEILDSTNVADWRWVPTLDNPADDGTRSQPGTDLSPKGRWLNGPLFLKLGQLGWPKEPLMNDVILPEEEIKKAVICMVVTGEKFKFPDVERFSSWLKLVRTTAWCKRFLVNFKNKFTRLIFVRGELMVDEIKRAERHWWRVVQRECFGEEISLLSKNNAVHKN</sequence>
<dbReference type="Proteomes" id="UP000708208">
    <property type="component" value="Unassembled WGS sequence"/>
</dbReference>
<dbReference type="InterPro" id="IPR008042">
    <property type="entry name" value="Retrotrans_Pao"/>
</dbReference>
<accession>A0A8J2NLJ4</accession>
<evidence type="ECO:0000313" key="3">
    <source>
        <dbReference type="EMBL" id="CAG7653214.1"/>
    </source>
</evidence>